<dbReference type="Proteomes" id="UP001212152">
    <property type="component" value="Unassembled WGS sequence"/>
</dbReference>
<dbReference type="PANTHER" id="PTHR22760">
    <property type="entry name" value="GLYCOSYLTRANSFERASE"/>
    <property type="match status" value="1"/>
</dbReference>
<proteinExistence type="inferred from homology"/>
<feature type="transmembrane region" description="Helical" evidence="12">
    <location>
        <begin position="239"/>
        <end position="259"/>
    </location>
</feature>
<evidence type="ECO:0000256" key="11">
    <source>
        <dbReference type="ARBA" id="ARBA00048899"/>
    </source>
</evidence>
<feature type="transmembrane region" description="Helical" evidence="12">
    <location>
        <begin position="217"/>
        <end position="233"/>
    </location>
</feature>
<keyword evidence="8 12" id="KW-1133">Transmembrane helix</keyword>
<evidence type="ECO:0000256" key="1">
    <source>
        <dbReference type="ARBA" id="ARBA00004477"/>
    </source>
</evidence>
<keyword evidence="7 12" id="KW-0256">Endoplasmic reticulum</keyword>
<reference evidence="13" key="1">
    <citation type="submission" date="2020-05" db="EMBL/GenBank/DDBJ databases">
        <title>Phylogenomic resolution of chytrid fungi.</title>
        <authorList>
            <person name="Stajich J.E."/>
            <person name="Amses K."/>
            <person name="Simmons R."/>
            <person name="Seto K."/>
            <person name="Myers J."/>
            <person name="Bonds A."/>
            <person name="Quandt C.A."/>
            <person name="Barry K."/>
            <person name="Liu P."/>
            <person name="Grigoriev I."/>
            <person name="Longcore J.E."/>
            <person name="James T.Y."/>
        </authorList>
    </citation>
    <scope>NUCLEOTIDE SEQUENCE</scope>
    <source>
        <strain evidence="13">JEL0379</strain>
    </source>
</reference>
<accession>A0AAD5TM85</accession>
<gene>
    <name evidence="13" type="ORF">HDU87_005495</name>
</gene>
<evidence type="ECO:0000256" key="7">
    <source>
        <dbReference type="ARBA" id="ARBA00022824"/>
    </source>
</evidence>
<keyword evidence="6 12" id="KW-0812">Transmembrane</keyword>
<evidence type="ECO:0000256" key="6">
    <source>
        <dbReference type="ARBA" id="ARBA00022692"/>
    </source>
</evidence>
<comment type="pathway">
    <text evidence="2">Protein modification; protein glycosylation.</text>
</comment>
<evidence type="ECO:0000256" key="2">
    <source>
        <dbReference type="ARBA" id="ARBA00004922"/>
    </source>
</evidence>
<evidence type="ECO:0000313" key="14">
    <source>
        <dbReference type="Proteomes" id="UP001212152"/>
    </source>
</evidence>
<dbReference type="Pfam" id="PF03901">
    <property type="entry name" value="Glyco_transf_22"/>
    <property type="match status" value="1"/>
</dbReference>
<dbReference type="EC" id="2.4.1.-" evidence="12"/>
<protein>
    <recommendedName>
        <fullName evidence="12">Mannosyltransferase</fullName>
        <ecNumber evidence="12">2.4.1.-</ecNumber>
    </recommendedName>
</protein>
<comment type="function">
    <text evidence="10">Mannosyltransferase that operates in the biosynthetic pathway of dolichol-linked oligosaccharides, the glycan precursors employed in protein asparagine (N)-glycosylation. The assembly of dolichol-linked oligosaccharides begins on the cytosolic side of the endoplasmic reticulum membrane and finishes in its lumen. The sequential addition of sugars to dolichol pyrophosphate produces dolichol-linked oligosaccharides containing fourteen sugars, including two GlcNAcs, nine mannoses and three glucoses. Once assembled, the oligosaccharide is transferred from the lipid to nascent proteins by oligosaccharyltransferases. In the lumen of the endoplasmic reticulum, adds the eighth mannose residue in an alpha-1,6 linkage onto Man(7)GlcNAc(2)-PP-dolichol to produce Man(8)GlcNAc(2)-PP-dolichol.</text>
</comment>
<dbReference type="GO" id="GO:0005789">
    <property type="term" value="C:endoplasmic reticulum membrane"/>
    <property type="evidence" value="ECO:0007669"/>
    <property type="project" value="UniProtKB-SubCell"/>
</dbReference>
<name>A0AAD5TM85_9FUNG</name>
<feature type="transmembrane region" description="Helical" evidence="12">
    <location>
        <begin position="12"/>
        <end position="34"/>
    </location>
</feature>
<keyword evidence="14" id="KW-1185">Reference proteome</keyword>
<dbReference type="EMBL" id="JADGJQ010000044">
    <property type="protein sequence ID" value="KAJ3176119.1"/>
    <property type="molecule type" value="Genomic_DNA"/>
</dbReference>
<evidence type="ECO:0000256" key="10">
    <source>
        <dbReference type="ARBA" id="ARBA00044721"/>
    </source>
</evidence>
<dbReference type="InterPro" id="IPR005599">
    <property type="entry name" value="GPI_mannosylTrfase"/>
</dbReference>
<comment type="caution">
    <text evidence="13">The sequence shown here is derived from an EMBL/GenBank/DDBJ whole genome shotgun (WGS) entry which is preliminary data.</text>
</comment>
<evidence type="ECO:0000256" key="8">
    <source>
        <dbReference type="ARBA" id="ARBA00022989"/>
    </source>
</evidence>
<evidence type="ECO:0000313" key="13">
    <source>
        <dbReference type="EMBL" id="KAJ3176119.1"/>
    </source>
</evidence>
<dbReference type="GO" id="GO:0006487">
    <property type="term" value="P:protein N-linked glycosylation"/>
    <property type="evidence" value="ECO:0007669"/>
    <property type="project" value="TreeGrafter"/>
</dbReference>
<dbReference type="PANTHER" id="PTHR22760:SF1">
    <property type="entry name" value="DOL-P-MAN:MAN(7)GLCNAC(2)-PP-DOL ALPHA-1,6-MANNOSYLTRANSFERASE"/>
    <property type="match status" value="1"/>
</dbReference>
<dbReference type="GO" id="GO:0052917">
    <property type="term" value="F:dol-P-Man:Man(7)GlcNAc(2)-PP-Dol alpha-1,6-mannosyltransferase activity"/>
    <property type="evidence" value="ECO:0007669"/>
    <property type="project" value="UniProtKB-EC"/>
</dbReference>
<evidence type="ECO:0000256" key="4">
    <source>
        <dbReference type="ARBA" id="ARBA00022676"/>
    </source>
</evidence>
<comment type="similarity">
    <text evidence="3 12">Belongs to the glycosyltransferase 22 family.</text>
</comment>
<keyword evidence="4 12" id="KW-0328">Glycosyltransferase</keyword>
<feature type="transmembrane region" description="Helical" evidence="12">
    <location>
        <begin position="271"/>
        <end position="291"/>
    </location>
</feature>
<sequence length="469" mass="53193">MGGLQVSQRHDLLFWQYAVRGALGAIVAVSFAHLRRVVQRRFSTVAARWFSVLSVVQFHVMFWASRTLPNIFALVLVNMALAEWIGRPACIRHCLTYLVITTAVFRCDVILLAAPILLMELYLADDRRAWLRTQVPHALKVSALSIGATVAVDSYFWQHPWFWPELRVLLFNTVDNGSTAYGVEPFYAYFFRYIPKIAPTALPLVLYAFVTIPKTRHYIVPVVVFVCLYSLLPHKEWRFIVYAIPMFNTISGVAIAELVQKSKPRQHRLVATTFAFYAVLHFALSLGMLYVSSFNYPGGLALMKINKRIEQLPSAVSAHVHIDVATAISGASLFGQRQDPRVTYCKAEGMKTDDEYWDAGYTHLLSAEPGMHAPERWETRDVVEGYSGVRVFPGGPRAWMREVWHKAKRGEAILETFHGGHNTLIGLPLPIAITMTPKIWILERKSDRMSIPVNLFEFGPGVERMKINN</sequence>
<evidence type="ECO:0000256" key="9">
    <source>
        <dbReference type="ARBA" id="ARBA00023136"/>
    </source>
</evidence>
<feature type="transmembrane region" description="Helical" evidence="12">
    <location>
        <begin position="98"/>
        <end position="118"/>
    </location>
</feature>
<comment type="catalytic activity">
    <reaction evidence="11">
        <text>an alpha-D-Man-(1-&gt;2)-alpha-D-Man-(1-&gt;2)-alpha-D-Man-(1-&gt;3)-[alpha-D-Man-(1-&gt;2)-alpha-D-Man-(1-&gt;3)-alpha-D-Man-(1-&gt;6)]-beta-D-Man-(1-&gt;4)-beta-D-GlcNAc-(1-&gt;4)-alpha-D-GlcNAc-diphospho-di-trans,poly-cis-dolichol + a di-trans,poly-cis-dolichyl beta-D-mannosyl phosphate = an alpha-D-Man-(1-&gt;2)-alpha-D-Man-(1-&gt;2)-alpha-D-Man-(1-&gt;3)-[alpha-D-Man-(1-&gt;2)-alpha-D-Man-(1-&gt;3)-[alpha-D-Man-(1-&gt;6)]-alpha-D-Man-(1-&gt;6)]-beta-D-Man-(1-&gt;4)-beta-D-GlcNAc-(1-&gt;4)-alpha-D-GlcNAc-diphospho-di-trans,poly-cis-dolichol + a di-trans,poly-cis-dolichyl phosphate + H(+)</text>
        <dbReference type="Rhea" id="RHEA:29535"/>
        <dbReference type="Rhea" id="RHEA-COMP:19498"/>
        <dbReference type="Rhea" id="RHEA-COMP:19501"/>
        <dbReference type="Rhea" id="RHEA-COMP:19518"/>
        <dbReference type="Rhea" id="RHEA-COMP:19519"/>
        <dbReference type="ChEBI" id="CHEBI:15378"/>
        <dbReference type="ChEBI" id="CHEBI:57683"/>
        <dbReference type="ChEBI" id="CHEBI:58211"/>
        <dbReference type="ChEBI" id="CHEBI:132517"/>
        <dbReference type="ChEBI" id="CHEBI:132519"/>
        <dbReference type="EC" id="2.4.1.260"/>
    </reaction>
    <physiologicalReaction direction="left-to-right" evidence="11">
        <dbReference type="Rhea" id="RHEA:29536"/>
    </physiologicalReaction>
</comment>
<evidence type="ECO:0000256" key="3">
    <source>
        <dbReference type="ARBA" id="ARBA00007063"/>
    </source>
</evidence>
<keyword evidence="9 12" id="KW-0472">Membrane</keyword>
<evidence type="ECO:0000256" key="5">
    <source>
        <dbReference type="ARBA" id="ARBA00022679"/>
    </source>
</evidence>
<keyword evidence="5" id="KW-0808">Transferase</keyword>
<organism evidence="13 14">
    <name type="scientific">Geranomyces variabilis</name>
    <dbReference type="NCBI Taxonomy" id="109894"/>
    <lineage>
        <taxon>Eukaryota</taxon>
        <taxon>Fungi</taxon>
        <taxon>Fungi incertae sedis</taxon>
        <taxon>Chytridiomycota</taxon>
        <taxon>Chytridiomycota incertae sedis</taxon>
        <taxon>Chytridiomycetes</taxon>
        <taxon>Spizellomycetales</taxon>
        <taxon>Powellomycetaceae</taxon>
        <taxon>Geranomyces</taxon>
    </lineage>
</organism>
<comment type="subcellular location">
    <subcellularLocation>
        <location evidence="1 12">Endoplasmic reticulum membrane</location>
        <topology evidence="1 12">Multi-pass membrane protein</topology>
    </subcellularLocation>
</comment>
<feature type="transmembrane region" description="Helical" evidence="12">
    <location>
        <begin position="70"/>
        <end position="86"/>
    </location>
</feature>
<dbReference type="AlphaFoldDB" id="A0AAD5TM85"/>
<feature type="transmembrane region" description="Helical" evidence="12">
    <location>
        <begin position="190"/>
        <end position="210"/>
    </location>
</feature>
<evidence type="ECO:0000256" key="12">
    <source>
        <dbReference type="RuleBase" id="RU363075"/>
    </source>
</evidence>